<feature type="region of interest" description="Disordered" evidence="1">
    <location>
        <begin position="1"/>
        <end position="21"/>
    </location>
</feature>
<evidence type="ECO:0000256" key="1">
    <source>
        <dbReference type="SAM" id="MobiDB-lite"/>
    </source>
</evidence>
<comment type="caution">
    <text evidence="2">The sequence shown here is derived from an EMBL/GenBank/DDBJ whole genome shotgun (WGS) entry which is preliminary data.</text>
</comment>
<accession>A0A9P1E4P0</accession>
<protein>
    <submittedName>
        <fullName evidence="2">Uncharacterized protein</fullName>
    </submittedName>
</protein>
<sequence length="121" mass="14015">MGPEGIRILQNSKGASSSSYQVYDERDERVVRLEKQLAEREEEDLRSRERLAEFERQMNRFNATYRPPMHIQQPEMTPQNLLMGGMRSMGGMGFGNYSTLSNTFPYSYYDQPFQTPRGCGS</sequence>
<keyword evidence="3" id="KW-1185">Reference proteome</keyword>
<evidence type="ECO:0000313" key="2">
    <source>
        <dbReference type="EMBL" id="CAH9078631.1"/>
    </source>
</evidence>
<proteinExistence type="predicted"/>
<dbReference type="Proteomes" id="UP001152484">
    <property type="component" value="Unassembled WGS sequence"/>
</dbReference>
<organism evidence="2 3">
    <name type="scientific">Cuscuta europaea</name>
    <name type="common">European dodder</name>
    <dbReference type="NCBI Taxonomy" id="41803"/>
    <lineage>
        <taxon>Eukaryota</taxon>
        <taxon>Viridiplantae</taxon>
        <taxon>Streptophyta</taxon>
        <taxon>Embryophyta</taxon>
        <taxon>Tracheophyta</taxon>
        <taxon>Spermatophyta</taxon>
        <taxon>Magnoliopsida</taxon>
        <taxon>eudicotyledons</taxon>
        <taxon>Gunneridae</taxon>
        <taxon>Pentapetalae</taxon>
        <taxon>asterids</taxon>
        <taxon>lamiids</taxon>
        <taxon>Solanales</taxon>
        <taxon>Convolvulaceae</taxon>
        <taxon>Cuscuteae</taxon>
        <taxon>Cuscuta</taxon>
        <taxon>Cuscuta subgen. Cuscuta</taxon>
    </lineage>
</organism>
<feature type="compositionally biased region" description="Polar residues" evidence="1">
    <location>
        <begin position="9"/>
        <end position="21"/>
    </location>
</feature>
<dbReference type="EMBL" id="CAMAPE010000010">
    <property type="protein sequence ID" value="CAH9078631.1"/>
    <property type="molecule type" value="Genomic_DNA"/>
</dbReference>
<reference evidence="2" key="1">
    <citation type="submission" date="2022-07" db="EMBL/GenBank/DDBJ databases">
        <authorList>
            <person name="Macas J."/>
            <person name="Novak P."/>
            <person name="Neumann P."/>
        </authorList>
    </citation>
    <scope>NUCLEOTIDE SEQUENCE</scope>
</reference>
<gene>
    <name evidence="2" type="ORF">CEURO_LOCUS6858</name>
</gene>
<name>A0A9P1E4P0_CUSEU</name>
<evidence type="ECO:0000313" key="3">
    <source>
        <dbReference type="Proteomes" id="UP001152484"/>
    </source>
</evidence>
<dbReference type="AlphaFoldDB" id="A0A9P1E4P0"/>